<feature type="chain" id="PRO_5015415152" evidence="2">
    <location>
        <begin position="24"/>
        <end position="221"/>
    </location>
</feature>
<gene>
    <name evidence="3" type="ORF">BB560_003391</name>
</gene>
<protein>
    <submittedName>
        <fullName evidence="3">Uncharacterized protein</fullName>
    </submittedName>
</protein>
<organism evidence="3 4">
    <name type="scientific">Smittium megazygosporum</name>
    <dbReference type="NCBI Taxonomy" id="133381"/>
    <lineage>
        <taxon>Eukaryota</taxon>
        <taxon>Fungi</taxon>
        <taxon>Fungi incertae sedis</taxon>
        <taxon>Zoopagomycota</taxon>
        <taxon>Kickxellomycotina</taxon>
        <taxon>Harpellomycetes</taxon>
        <taxon>Harpellales</taxon>
        <taxon>Legeriomycetaceae</taxon>
        <taxon>Smittium</taxon>
    </lineage>
</organism>
<dbReference type="Proteomes" id="UP000245609">
    <property type="component" value="Unassembled WGS sequence"/>
</dbReference>
<feature type="signal peptide" evidence="2">
    <location>
        <begin position="1"/>
        <end position="23"/>
    </location>
</feature>
<accession>A0A2T9ZC52</accession>
<feature type="compositionally biased region" description="Low complexity" evidence="1">
    <location>
        <begin position="133"/>
        <end position="145"/>
    </location>
</feature>
<dbReference type="EMBL" id="MBFS01000581">
    <property type="protein sequence ID" value="PVV02166.1"/>
    <property type="molecule type" value="Genomic_DNA"/>
</dbReference>
<proteinExistence type="predicted"/>
<keyword evidence="4" id="KW-1185">Reference proteome</keyword>
<evidence type="ECO:0000313" key="4">
    <source>
        <dbReference type="Proteomes" id="UP000245609"/>
    </source>
</evidence>
<name>A0A2T9ZC52_9FUNG</name>
<evidence type="ECO:0000256" key="2">
    <source>
        <dbReference type="SAM" id="SignalP"/>
    </source>
</evidence>
<keyword evidence="2" id="KW-0732">Signal</keyword>
<evidence type="ECO:0000256" key="1">
    <source>
        <dbReference type="SAM" id="MobiDB-lite"/>
    </source>
</evidence>
<sequence>MLIPRICKTLNLILCLNTLYIYGLPNRFNKFTEPAPFDDEPTVPTTTQAYKTDMYIVVSWTNQYITKYTTKTKFTSSDEPNSPVGSTDPDESNDPAGSTEPETSSDPATDDPLSPVGSIETEPITEDPFPSTDFSIPPISFSDPPITLPPKTSAPPRTTLTDDPRTTKINRYPGKILENPVNFKDFNQEMAKKFLAGNPKKNLLIRRQQVDIKNLKPTKTA</sequence>
<reference evidence="3 4" key="1">
    <citation type="journal article" date="2018" name="MBio">
        <title>Comparative Genomics Reveals the Core Gene Toolbox for the Fungus-Insect Symbiosis.</title>
        <authorList>
            <person name="Wang Y."/>
            <person name="Stata M."/>
            <person name="Wang W."/>
            <person name="Stajich J.E."/>
            <person name="White M.M."/>
            <person name="Moncalvo J.M."/>
        </authorList>
    </citation>
    <scope>NUCLEOTIDE SEQUENCE [LARGE SCALE GENOMIC DNA]</scope>
    <source>
        <strain evidence="3 4">SC-DP-2</strain>
    </source>
</reference>
<comment type="caution">
    <text evidence="3">The sequence shown here is derived from an EMBL/GenBank/DDBJ whole genome shotgun (WGS) entry which is preliminary data.</text>
</comment>
<feature type="region of interest" description="Disordered" evidence="1">
    <location>
        <begin position="73"/>
        <end position="171"/>
    </location>
</feature>
<dbReference type="AlphaFoldDB" id="A0A2T9ZC52"/>
<evidence type="ECO:0000313" key="3">
    <source>
        <dbReference type="EMBL" id="PVV02166.1"/>
    </source>
</evidence>